<dbReference type="Proteomes" id="UP000660680">
    <property type="component" value="Unassembled WGS sequence"/>
</dbReference>
<sequence>MRNEKPEPLSEHRRELVLAEYRALRDESMKRMDHRVTLLVSSLTISGAILGFGVERKDGSLLLVAPVMAVLFGLLVLYHTAIVAEIAQHVATRIEAPMNALYDGAMGWHTRPERQNRFRGLSLLHLPIMLTVLAPTVAALVLAWQFDGSLGTKIPLAVLDGALVVYYLVQYTRRISRSSARADGKAA</sequence>
<accession>A0A918GSD5</accession>
<feature type="transmembrane region" description="Helical" evidence="1">
    <location>
        <begin position="36"/>
        <end position="54"/>
    </location>
</feature>
<name>A0A918GSD5_9PSEU</name>
<keyword evidence="1" id="KW-0472">Membrane</keyword>
<dbReference type="AlphaFoldDB" id="A0A918GSD5"/>
<organism evidence="2 3">
    <name type="scientific">Actinokineospora fastidiosa</name>
    <dbReference type="NCBI Taxonomy" id="1816"/>
    <lineage>
        <taxon>Bacteria</taxon>
        <taxon>Bacillati</taxon>
        <taxon>Actinomycetota</taxon>
        <taxon>Actinomycetes</taxon>
        <taxon>Pseudonocardiales</taxon>
        <taxon>Pseudonocardiaceae</taxon>
        <taxon>Actinokineospora</taxon>
    </lineage>
</organism>
<gene>
    <name evidence="2" type="ORF">GCM10010171_62060</name>
</gene>
<keyword evidence="3" id="KW-1185">Reference proteome</keyword>
<keyword evidence="1" id="KW-1133">Transmembrane helix</keyword>
<feature type="transmembrane region" description="Helical" evidence="1">
    <location>
        <begin position="121"/>
        <end position="144"/>
    </location>
</feature>
<reference evidence="2" key="1">
    <citation type="journal article" date="2014" name="Int. J. Syst. Evol. Microbiol.">
        <title>Complete genome sequence of Corynebacterium casei LMG S-19264T (=DSM 44701T), isolated from a smear-ripened cheese.</title>
        <authorList>
            <consortium name="US DOE Joint Genome Institute (JGI-PGF)"/>
            <person name="Walter F."/>
            <person name="Albersmeier A."/>
            <person name="Kalinowski J."/>
            <person name="Ruckert C."/>
        </authorList>
    </citation>
    <scope>NUCLEOTIDE SEQUENCE</scope>
    <source>
        <strain evidence="2">JCM 3276</strain>
    </source>
</reference>
<feature type="transmembrane region" description="Helical" evidence="1">
    <location>
        <begin position="60"/>
        <end position="78"/>
    </location>
</feature>
<proteinExistence type="predicted"/>
<keyword evidence="1" id="KW-0812">Transmembrane</keyword>
<dbReference type="EMBL" id="BMRB01000010">
    <property type="protein sequence ID" value="GGS58682.1"/>
    <property type="molecule type" value="Genomic_DNA"/>
</dbReference>
<evidence type="ECO:0000313" key="2">
    <source>
        <dbReference type="EMBL" id="GGS58682.1"/>
    </source>
</evidence>
<dbReference type="RefSeq" id="WP_189214173.1">
    <property type="nucleotide sequence ID" value="NZ_BMRB01000010.1"/>
</dbReference>
<reference evidence="2" key="2">
    <citation type="submission" date="2020-09" db="EMBL/GenBank/DDBJ databases">
        <authorList>
            <person name="Sun Q."/>
            <person name="Ohkuma M."/>
        </authorList>
    </citation>
    <scope>NUCLEOTIDE SEQUENCE</scope>
    <source>
        <strain evidence="2">JCM 3276</strain>
    </source>
</reference>
<evidence type="ECO:0000313" key="3">
    <source>
        <dbReference type="Proteomes" id="UP000660680"/>
    </source>
</evidence>
<protein>
    <submittedName>
        <fullName evidence="2">Uncharacterized protein</fullName>
    </submittedName>
</protein>
<comment type="caution">
    <text evidence="2">The sequence shown here is derived from an EMBL/GenBank/DDBJ whole genome shotgun (WGS) entry which is preliminary data.</text>
</comment>
<evidence type="ECO:0000256" key="1">
    <source>
        <dbReference type="SAM" id="Phobius"/>
    </source>
</evidence>
<feature type="transmembrane region" description="Helical" evidence="1">
    <location>
        <begin position="150"/>
        <end position="169"/>
    </location>
</feature>